<evidence type="ECO:0000313" key="2">
    <source>
        <dbReference type="EMBL" id="MFG6203485.1"/>
    </source>
</evidence>
<dbReference type="RefSeq" id="WP_394503361.1">
    <property type="nucleotide sequence ID" value="NZ_JBIEIL010000002.1"/>
</dbReference>
<evidence type="ECO:0000259" key="1">
    <source>
        <dbReference type="SMART" id="SM00901"/>
    </source>
</evidence>
<dbReference type="SMART" id="SM00901">
    <property type="entry name" value="FRG"/>
    <property type="match status" value="1"/>
</dbReference>
<name>A0ABW7D5Z1_9PSED</name>
<feature type="domain" description="FRG" evidence="1">
    <location>
        <begin position="22"/>
        <end position="118"/>
    </location>
</feature>
<organism evidence="2 3">
    <name type="scientific">Pseudomonas retamae</name>
    <dbReference type="NCBI Taxonomy" id="702110"/>
    <lineage>
        <taxon>Bacteria</taxon>
        <taxon>Pseudomonadati</taxon>
        <taxon>Pseudomonadota</taxon>
        <taxon>Gammaproteobacteria</taxon>
        <taxon>Pseudomonadales</taxon>
        <taxon>Pseudomonadaceae</taxon>
        <taxon>Pseudomonas</taxon>
    </lineage>
</organism>
<keyword evidence="3" id="KW-1185">Reference proteome</keyword>
<sequence length="247" mass="27956">MERKVNGIGELIAAIREVKATCNGEIWYRGQAKAEWSLLPGILRQQRAISETTLLSRFKQSAAMLTESRPTSSFDWIFLMQHYGVPTRLLDWSENPLVALYFAVCNSHLHTEDDAAVWLLLPSELNKNANIVDKSEGDYIPSFDDDEVSGYSTESVRQSQRLQLFPIATIATRNNARIQAQMGTFTIHHNKSIPIETVGDGTHIRKFIIPKESRDTILSELSLLGVNKFSLFPEMESIGNILKEMMR</sequence>
<dbReference type="Proteomes" id="UP001605918">
    <property type="component" value="Unassembled WGS sequence"/>
</dbReference>
<reference evidence="2 3" key="1">
    <citation type="submission" date="2024-10" db="EMBL/GenBank/DDBJ databases">
        <title>Whole genome of Pseudomonas sp Strain RB5.</title>
        <authorList>
            <person name="Selami N."/>
        </authorList>
    </citation>
    <scope>NUCLEOTIDE SEQUENCE [LARGE SCALE GENOMIC DNA]</scope>
    <source>
        <strain evidence="2 3">RB5</strain>
    </source>
</reference>
<dbReference type="InterPro" id="IPR014966">
    <property type="entry name" value="FRG-dom"/>
</dbReference>
<protein>
    <submittedName>
        <fullName evidence="2">FRG domain-containing protein</fullName>
    </submittedName>
</protein>
<proteinExistence type="predicted"/>
<evidence type="ECO:0000313" key="3">
    <source>
        <dbReference type="Proteomes" id="UP001605918"/>
    </source>
</evidence>
<dbReference type="EMBL" id="JBIEIL010000002">
    <property type="protein sequence ID" value="MFG6203485.1"/>
    <property type="molecule type" value="Genomic_DNA"/>
</dbReference>
<comment type="caution">
    <text evidence="2">The sequence shown here is derived from an EMBL/GenBank/DDBJ whole genome shotgun (WGS) entry which is preliminary data.</text>
</comment>
<accession>A0ABW7D5Z1</accession>
<gene>
    <name evidence="2" type="ORF">ACGSLL_03880</name>
</gene>
<dbReference type="Pfam" id="PF08867">
    <property type="entry name" value="FRG"/>
    <property type="match status" value="1"/>
</dbReference>